<sequence>MQKRKLGQSDLFVSKLGLGCMSLGTEDEKAKNIIKTAWEEGINYFDTADLYHFGVNESIVGKTLKSVRDQVIIATKVGNRWEEGKDGWYWDPSKQYIKEAVKKSLQRLQTDYIDLYQLHGGTIDDPIDDVIEAFEDLKSEGLIKEYGISSIRPNVIQEYAAKSSIVSVMMQYSLLDRRPETILPLLTEHHISVVARGSVAKGLLTDRMLANISQHTSKINIDAYLDYSPQQVIEVLESILHKLLINRQRTMTEIALQFNLANEGIAAVVAGASTIAQVKENVRAVEAPSLTREEYKVLSDITKKNIYTQHC</sequence>
<dbReference type="InterPro" id="IPR053135">
    <property type="entry name" value="AKR2_Oxidoreductase"/>
</dbReference>
<evidence type="ECO:0000259" key="1">
    <source>
        <dbReference type="Pfam" id="PF00248"/>
    </source>
</evidence>
<organism evidence="2 3">
    <name type="scientific">Bacillus chungangensis</name>
    <dbReference type="NCBI Taxonomy" id="587633"/>
    <lineage>
        <taxon>Bacteria</taxon>
        <taxon>Bacillati</taxon>
        <taxon>Bacillota</taxon>
        <taxon>Bacilli</taxon>
        <taxon>Bacillales</taxon>
        <taxon>Bacillaceae</taxon>
        <taxon>Bacillus</taxon>
    </lineage>
</organism>
<protein>
    <submittedName>
        <fullName evidence="2">Aryl-alcohol dehydrogenase-like predicted oxidoreductase</fullName>
    </submittedName>
</protein>
<feature type="domain" description="NADP-dependent oxidoreductase" evidence="1">
    <location>
        <begin position="15"/>
        <end position="300"/>
    </location>
</feature>
<dbReference type="CDD" id="cd19086">
    <property type="entry name" value="AKR_AKR11C1"/>
    <property type="match status" value="1"/>
</dbReference>
<dbReference type="PANTHER" id="PTHR43312:SF1">
    <property type="entry name" value="NADP-DEPENDENT OXIDOREDUCTASE DOMAIN-CONTAINING PROTEIN"/>
    <property type="match status" value="1"/>
</dbReference>
<dbReference type="Proteomes" id="UP001223586">
    <property type="component" value="Unassembled WGS sequence"/>
</dbReference>
<keyword evidence="3" id="KW-1185">Reference proteome</keyword>
<dbReference type="InterPro" id="IPR020471">
    <property type="entry name" value="AKR"/>
</dbReference>
<dbReference type="PRINTS" id="PR00069">
    <property type="entry name" value="ALDKETRDTASE"/>
</dbReference>
<dbReference type="PANTHER" id="PTHR43312">
    <property type="entry name" value="D-THREO-ALDOSE 1-DEHYDROGENASE"/>
    <property type="match status" value="1"/>
</dbReference>
<proteinExistence type="predicted"/>
<gene>
    <name evidence="2" type="ORF">J2S08_000894</name>
</gene>
<name>A0ABT9WP46_9BACI</name>
<dbReference type="Gene3D" id="3.20.20.100">
    <property type="entry name" value="NADP-dependent oxidoreductase domain"/>
    <property type="match status" value="1"/>
</dbReference>
<evidence type="ECO:0000313" key="2">
    <source>
        <dbReference type="EMBL" id="MDQ0175060.1"/>
    </source>
</evidence>
<dbReference type="RefSeq" id="WP_307227048.1">
    <property type="nucleotide sequence ID" value="NZ_JAUSTT010000004.1"/>
</dbReference>
<dbReference type="SUPFAM" id="SSF51430">
    <property type="entry name" value="NAD(P)-linked oxidoreductase"/>
    <property type="match status" value="1"/>
</dbReference>
<dbReference type="EMBL" id="JAUSTT010000004">
    <property type="protein sequence ID" value="MDQ0175060.1"/>
    <property type="molecule type" value="Genomic_DNA"/>
</dbReference>
<reference evidence="2 3" key="1">
    <citation type="submission" date="2023-07" db="EMBL/GenBank/DDBJ databases">
        <title>Genomic Encyclopedia of Type Strains, Phase IV (KMG-IV): sequencing the most valuable type-strain genomes for metagenomic binning, comparative biology and taxonomic classification.</title>
        <authorList>
            <person name="Goeker M."/>
        </authorList>
    </citation>
    <scope>NUCLEOTIDE SEQUENCE [LARGE SCALE GENOMIC DNA]</scope>
    <source>
        <strain evidence="2 3">DSM 23837</strain>
    </source>
</reference>
<evidence type="ECO:0000313" key="3">
    <source>
        <dbReference type="Proteomes" id="UP001223586"/>
    </source>
</evidence>
<dbReference type="Pfam" id="PF00248">
    <property type="entry name" value="Aldo_ket_red"/>
    <property type="match status" value="1"/>
</dbReference>
<dbReference type="InterPro" id="IPR036812">
    <property type="entry name" value="NAD(P)_OxRdtase_dom_sf"/>
</dbReference>
<comment type="caution">
    <text evidence="2">The sequence shown here is derived from an EMBL/GenBank/DDBJ whole genome shotgun (WGS) entry which is preliminary data.</text>
</comment>
<accession>A0ABT9WP46</accession>
<dbReference type="InterPro" id="IPR023210">
    <property type="entry name" value="NADP_OxRdtase_dom"/>
</dbReference>